<dbReference type="GO" id="GO:0003677">
    <property type="term" value="F:DNA binding"/>
    <property type="evidence" value="ECO:0007669"/>
    <property type="project" value="UniProtKB-UniRule"/>
</dbReference>
<keyword evidence="4" id="KW-0233">DNA recombination</keyword>
<organism evidence="8 9">
    <name type="scientific">Megamonas hypermegale</name>
    <dbReference type="NCBI Taxonomy" id="158847"/>
    <lineage>
        <taxon>Bacteria</taxon>
        <taxon>Bacillati</taxon>
        <taxon>Bacillota</taxon>
        <taxon>Negativicutes</taxon>
        <taxon>Selenomonadales</taxon>
        <taxon>Selenomonadaceae</taxon>
        <taxon>Megamonas</taxon>
    </lineage>
</organism>
<dbReference type="Pfam" id="PF00589">
    <property type="entry name" value="Phage_integrase"/>
    <property type="match status" value="1"/>
</dbReference>
<evidence type="ECO:0000313" key="9">
    <source>
        <dbReference type="Proteomes" id="UP000255234"/>
    </source>
</evidence>
<accession>A0A378NSV8</accession>
<dbReference type="PANTHER" id="PTHR30629:SF2">
    <property type="entry name" value="PROPHAGE INTEGRASE INTS-RELATED"/>
    <property type="match status" value="1"/>
</dbReference>
<dbReference type="Gene3D" id="1.10.150.130">
    <property type="match status" value="1"/>
</dbReference>
<keyword evidence="3 5" id="KW-0238">DNA-binding</keyword>
<keyword evidence="2" id="KW-0229">DNA integration</keyword>
<sequence length="340" mass="39864">MRKPNGYGSIKKLSGNRRRPYVFLISTEGKQKPISYFCTQAEAEIYAAEYNKKHTKKILHGHQITFSELYYRWLPFHIDKYQPSKSTINSYRNSYKHCLPLHEMPLKSIKYYHLQTIIDDTKRKGLSYSSCKKIRSLISLMFKYGIIMEYCNKNYANLLNLGKNKAVRPHKPFTRQKINKLWSNIDVEGVDTVLILIYTGMRVGELLNLTKDNVYMRQKYIKITKSKTKSGLRAIPIHDKIFPLIYNRMNIPGKYLISDNNESPYNYSKYRTLWNKIMQQINAKHSTHDCRHTCATLLDNAEANENAKRRILGHATGDVTDTVYTHKNLKQLRKAINKIK</sequence>
<dbReference type="RefSeq" id="WP_115151789.1">
    <property type="nucleotide sequence ID" value="NZ_UGPP01000001.1"/>
</dbReference>
<dbReference type="GO" id="GO:0006310">
    <property type="term" value="P:DNA recombination"/>
    <property type="evidence" value="ECO:0007669"/>
    <property type="project" value="UniProtKB-KW"/>
</dbReference>
<evidence type="ECO:0000256" key="3">
    <source>
        <dbReference type="ARBA" id="ARBA00023125"/>
    </source>
</evidence>
<gene>
    <name evidence="8" type="primary">xerD</name>
    <name evidence="8" type="ORF">NCTC10571_01620</name>
</gene>
<evidence type="ECO:0000259" key="7">
    <source>
        <dbReference type="PROSITE" id="PS51900"/>
    </source>
</evidence>
<dbReference type="Gene3D" id="1.10.443.10">
    <property type="entry name" value="Intergrase catalytic core"/>
    <property type="match status" value="1"/>
</dbReference>
<comment type="similarity">
    <text evidence="1">Belongs to the 'phage' integrase family.</text>
</comment>
<dbReference type="InterPro" id="IPR011010">
    <property type="entry name" value="DNA_brk_join_enz"/>
</dbReference>
<evidence type="ECO:0000256" key="5">
    <source>
        <dbReference type="PROSITE-ProRule" id="PRU01248"/>
    </source>
</evidence>
<evidence type="ECO:0000259" key="6">
    <source>
        <dbReference type="PROSITE" id="PS51898"/>
    </source>
</evidence>
<dbReference type="GO" id="GO:0015074">
    <property type="term" value="P:DNA integration"/>
    <property type="evidence" value="ECO:0007669"/>
    <property type="project" value="UniProtKB-KW"/>
</dbReference>
<dbReference type="PROSITE" id="PS51898">
    <property type="entry name" value="TYR_RECOMBINASE"/>
    <property type="match status" value="1"/>
</dbReference>
<evidence type="ECO:0000256" key="1">
    <source>
        <dbReference type="ARBA" id="ARBA00008857"/>
    </source>
</evidence>
<dbReference type="InterPro" id="IPR010998">
    <property type="entry name" value="Integrase_recombinase_N"/>
</dbReference>
<evidence type="ECO:0000256" key="4">
    <source>
        <dbReference type="ARBA" id="ARBA00023172"/>
    </source>
</evidence>
<dbReference type="EMBL" id="UGPP01000001">
    <property type="protein sequence ID" value="STY71464.1"/>
    <property type="molecule type" value="Genomic_DNA"/>
</dbReference>
<dbReference type="InterPro" id="IPR002104">
    <property type="entry name" value="Integrase_catalytic"/>
</dbReference>
<dbReference type="SUPFAM" id="SSF56349">
    <property type="entry name" value="DNA breaking-rejoining enzymes"/>
    <property type="match status" value="1"/>
</dbReference>
<dbReference type="PROSITE" id="PS51900">
    <property type="entry name" value="CB"/>
    <property type="match status" value="1"/>
</dbReference>
<evidence type="ECO:0000313" key="8">
    <source>
        <dbReference type="EMBL" id="STY71464.1"/>
    </source>
</evidence>
<dbReference type="InterPro" id="IPR013762">
    <property type="entry name" value="Integrase-like_cat_sf"/>
</dbReference>
<dbReference type="InterPro" id="IPR044068">
    <property type="entry name" value="CB"/>
</dbReference>
<dbReference type="Proteomes" id="UP000255234">
    <property type="component" value="Unassembled WGS sequence"/>
</dbReference>
<feature type="domain" description="Core-binding (CB)" evidence="7">
    <location>
        <begin position="64"/>
        <end position="146"/>
    </location>
</feature>
<evidence type="ECO:0000256" key="2">
    <source>
        <dbReference type="ARBA" id="ARBA00022908"/>
    </source>
</evidence>
<dbReference type="AlphaFoldDB" id="A0A378NSV8"/>
<feature type="domain" description="Tyr recombinase" evidence="6">
    <location>
        <begin position="168"/>
        <end position="337"/>
    </location>
</feature>
<protein>
    <submittedName>
        <fullName evidence="8">Tyrosine recombinase XerD</fullName>
    </submittedName>
</protein>
<name>A0A378NSV8_9FIRM</name>
<proteinExistence type="inferred from homology"/>
<dbReference type="InterPro" id="IPR050808">
    <property type="entry name" value="Phage_Integrase"/>
</dbReference>
<dbReference type="PANTHER" id="PTHR30629">
    <property type="entry name" value="PROPHAGE INTEGRASE"/>
    <property type="match status" value="1"/>
</dbReference>
<reference evidence="8 9" key="1">
    <citation type="submission" date="2018-06" db="EMBL/GenBank/DDBJ databases">
        <authorList>
            <consortium name="Pathogen Informatics"/>
            <person name="Doyle S."/>
        </authorList>
    </citation>
    <scope>NUCLEOTIDE SEQUENCE [LARGE SCALE GENOMIC DNA]</scope>
    <source>
        <strain evidence="8 9">NCTC10571</strain>
    </source>
</reference>